<keyword evidence="2" id="KW-0812">Transmembrane</keyword>
<feature type="transmembrane region" description="Helical" evidence="2">
    <location>
        <begin position="120"/>
        <end position="136"/>
    </location>
</feature>
<gene>
    <name evidence="3" type="ORF">ENR64_25285</name>
</gene>
<keyword evidence="2" id="KW-0472">Membrane</keyword>
<feature type="region of interest" description="Disordered" evidence="1">
    <location>
        <begin position="47"/>
        <end position="66"/>
    </location>
</feature>
<comment type="caution">
    <text evidence="3">The sequence shown here is derived from an EMBL/GenBank/DDBJ whole genome shotgun (WGS) entry which is preliminary data.</text>
</comment>
<feature type="compositionally biased region" description="Basic and acidic residues" evidence="1">
    <location>
        <begin position="54"/>
        <end position="65"/>
    </location>
</feature>
<dbReference type="EMBL" id="DSRU01000361">
    <property type="protein sequence ID" value="HFN01008.1"/>
    <property type="molecule type" value="Genomic_DNA"/>
</dbReference>
<name>A0A7C3KIT7_9CYAN</name>
<protein>
    <submittedName>
        <fullName evidence="3">DUF2232 domain-containing protein</fullName>
    </submittedName>
</protein>
<feature type="transmembrane region" description="Helical" evidence="2">
    <location>
        <begin position="97"/>
        <end position="113"/>
    </location>
</feature>
<organism evidence="3">
    <name type="scientific">Oscillatoriales cyanobacterium SpSt-418</name>
    <dbReference type="NCBI Taxonomy" id="2282169"/>
    <lineage>
        <taxon>Bacteria</taxon>
        <taxon>Bacillati</taxon>
        <taxon>Cyanobacteriota</taxon>
        <taxon>Cyanophyceae</taxon>
        <taxon>Oscillatoriophycideae</taxon>
        <taxon>Oscillatoriales</taxon>
    </lineage>
</organism>
<feature type="transmembrane region" description="Helical" evidence="2">
    <location>
        <begin position="229"/>
        <end position="252"/>
    </location>
</feature>
<proteinExistence type="predicted"/>
<dbReference type="PANTHER" id="PTHR37185">
    <property type="entry name" value="MEMBRANE PROTEIN"/>
    <property type="match status" value="1"/>
</dbReference>
<dbReference type="InterPro" id="IPR018710">
    <property type="entry name" value="DUF2232"/>
</dbReference>
<dbReference type="PANTHER" id="PTHR37185:SF3">
    <property type="entry name" value="MEMBRANE PROTEIN"/>
    <property type="match status" value="1"/>
</dbReference>
<dbReference type="Pfam" id="PF09991">
    <property type="entry name" value="DUF2232"/>
    <property type="match status" value="1"/>
</dbReference>
<sequence length="273" mass="31312">MTDFSRNEPDDKPPFSQNPISSAELDAEGEDARLATEWQEAEAVLYQDEPLASPKEEEPFERLPRQYDPSTPRITVETAFLASVASLIWLINFYFPLGPVLRVFFPIPIALIYLRWSQRAAWMGMLVSGLLLSVLMGPVRSIQYLIPFGLMGVMLGMFWRRRAKWFVSVPIGALLGAIGFFFRIWFVSVLLGDDLWLYATNQVTDFLDWLFTKMGLLLQPTLQQVQGSIIVLVLVNNLIYLFVVHLVAWFLLDRLGNPIPRPPKWVQTLLDYE</sequence>
<evidence type="ECO:0000256" key="1">
    <source>
        <dbReference type="SAM" id="MobiDB-lite"/>
    </source>
</evidence>
<evidence type="ECO:0000256" key="2">
    <source>
        <dbReference type="SAM" id="Phobius"/>
    </source>
</evidence>
<feature type="compositionally biased region" description="Basic and acidic residues" evidence="1">
    <location>
        <begin position="1"/>
        <end position="13"/>
    </location>
</feature>
<keyword evidence="2" id="KW-1133">Transmembrane helix</keyword>
<evidence type="ECO:0000313" key="3">
    <source>
        <dbReference type="EMBL" id="HFN01008.1"/>
    </source>
</evidence>
<feature type="region of interest" description="Disordered" evidence="1">
    <location>
        <begin position="1"/>
        <end position="31"/>
    </location>
</feature>
<reference evidence="3" key="1">
    <citation type="journal article" date="2020" name="mSystems">
        <title>Genome- and Community-Level Interaction Insights into Carbon Utilization and Element Cycling Functions of Hydrothermarchaeota in Hydrothermal Sediment.</title>
        <authorList>
            <person name="Zhou Z."/>
            <person name="Liu Y."/>
            <person name="Xu W."/>
            <person name="Pan J."/>
            <person name="Luo Z.H."/>
            <person name="Li M."/>
        </authorList>
    </citation>
    <scope>NUCLEOTIDE SEQUENCE [LARGE SCALE GENOMIC DNA]</scope>
    <source>
        <strain evidence="3">SpSt-418</strain>
    </source>
</reference>
<feature type="transmembrane region" description="Helical" evidence="2">
    <location>
        <begin position="166"/>
        <end position="186"/>
    </location>
</feature>
<dbReference type="AlphaFoldDB" id="A0A7C3KIT7"/>
<accession>A0A7C3KIT7</accession>